<name>A0ABR2VPP8_9FUNG</name>
<keyword evidence="2" id="KW-1185">Reference proteome</keyword>
<evidence type="ECO:0008006" key="3">
    <source>
        <dbReference type="Google" id="ProtNLM"/>
    </source>
</evidence>
<evidence type="ECO:0000313" key="2">
    <source>
        <dbReference type="Proteomes" id="UP001479436"/>
    </source>
</evidence>
<reference evidence="1 2" key="1">
    <citation type="submission" date="2023-04" db="EMBL/GenBank/DDBJ databases">
        <title>Genome of Basidiobolus ranarum AG-B5.</title>
        <authorList>
            <person name="Stajich J.E."/>
            <person name="Carter-House D."/>
            <person name="Gryganskyi A."/>
        </authorList>
    </citation>
    <scope>NUCLEOTIDE SEQUENCE [LARGE SCALE GENOMIC DNA]</scope>
    <source>
        <strain evidence="1 2">AG-B5</strain>
    </source>
</reference>
<dbReference type="EMBL" id="JASJQH010008455">
    <property type="protein sequence ID" value="KAK9692574.1"/>
    <property type="molecule type" value="Genomic_DNA"/>
</dbReference>
<accession>A0ABR2VPP8</accession>
<sequence>MEEVQQLLTKALVSQEDGVYEDAYFLYLHALEVASNILKSVVFENQVIIKKPRLVNHLFESCQKSVAGAQAIAQSHLMNINTQRLASPLSPQPLSSSPQQSLDEEVEVLTYQTCTPRKRTVRTKHLKRLAIVHDDFQPLPVFSDE</sequence>
<gene>
    <name evidence="1" type="ORF">K7432_014273</name>
</gene>
<organism evidence="1 2">
    <name type="scientific">Basidiobolus ranarum</name>
    <dbReference type="NCBI Taxonomy" id="34480"/>
    <lineage>
        <taxon>Eukaryota</taxon>
        <taxon>Fungi</taxon>
        <taxon>Fungi incertae sedis</taxon>
        <taxon>Zoopagomycota</taxon>
        <taxon>Entomophthoromycotina</taxon>
        <taxon>Basidiobolomycetes</taxon>
        <taxon>Basidiobolales</taxon>
        <taxon>Basidiobolaceae</taxon>
        <taxon>Basidiobolus</taxon>
    </lineage>
</organism>
<comment type="caution">
    <text evidence="1">The sequence shown here is derived from an EMBL/GenBank/DDBJ whole genome shotgun (WGS) entry which is preliminary data.</text>
</comment>
<feature type="non-terminal residue" evidence="1">
    <location>
        <position position="145"/>
    </location>
</feature>
<evidence type="ECO:0000313" key="1">
    <source>
        <dbReference type="EMBL" id="KAK9692574.1"/>
    </source>
</evidence>
<proteinExistence type="predicted"/>
<protein>
    <recommendedName>
        <fullName evidence="3">MIT domain-containing protein</fullName>
    </recommendedName>
</protein>
<dbReference type="Proteomes" id="UP001479436">
    <property type="component" value="Unassembled WGS sequence"/>
</dbReference>